<sequence>MEWGAWNPCSVSCGNVQGLRTRMRVCSHDTSGCEHTCVGPTNQVGQCAEAQPCPVNGGWGPWGAYSPCSVTCGVGHRRSVRTCDRPAPKYKGNECPTQGSIQTLICTNSTHCPIDGVWGPWSDWGLCAETESCTEIVGRQKRRRECLHTDFGGAPCPTGALTEFRECLNITGCTKYHTRPILEYHTRPILEYHTRPILEYHTRPILEYHTRPILEYHTRPILEYHTRPILEYHTRPILEYHTRPILEYHTRPILEYHTRPILEYHTRPILEYHARPI</sequence>
<dbReference type="SMART" id="SM00209">
    <property type="entry name" value="TSP1"/>
    <property type="match status" value="3"/>
</dbReference>
<dbReference type="PANTHER" id="PTHR22906:SF21">
    <property type="entry name" value="SEMA DOMAIN-CONTAINING PROTEIN"/>
    <property type="match status" value="1"/>
</dbReference>
<dbReference type="FunFam" id="2.20.100.10:FF:000001">
    <property type="entry name" value="semaphorin-5A isoform X1"/>
    <property type="match status" value="1"/>
</dbReference>
<dbReference type="Gene3D" id="2.20.100.10">
    <property type="entry name" value="Thrombospondin type-1 (TSP1) repeat"/>
    <property type="match status" value="3"/>
</dbReference>
<organism evidence="3 4">
    <name type="scientific">Muraenolepis orangiensis</name>
    <name type="common">Patagonian moray cod</name>
    <dbReference type="NCBI Taxonomy" id="630683"/>
    <lineage>
        <taxon>Eukaryota</taxon>
        <taxon>Metazoa</taxon>
        <taxon>Chordata</taxon>
        <taxon>Craniata</taxon>
        <taxon>Vertebrata</taxon>
        <taxon>Euteleostomi</taxon>
        <taxon>Actinopterygii</taxon>
        <taxon>Neopterygii</taxon>
        <taxon>Teleostei</taxon>
        <taxon>Neoteleostei</taxon>
        <taxon>Acanthomorphata</taxon>
        <taxon>Zeiogadaria</taxon>
        <taxon>Gadariae</taxon>
        <taxon>Gadiformes</taxon>
        <taxon>Muraenolepidoidei</taxon>
        <taxon>Muraenolepididae</taxon>
        <taxon>Muraenolepis</taxon>
    </lineage>
</organism>
<dbReference type="InterPro" id="IPR052065">
    <property type="entry name" value="Compl_asym_regulator"/>
</dbReference>
<evidence type="ECO:0000313" key="4">
    <source>
        <dbReference type="Proteomes" id="UP001148018"/>
    </source>
</evidence>
<dbReference type="SUPFAM" id="SSF82895">
    <property type="entry name" value="TSP-1 type 1 repeat"/>
    <property type="match status" value="3"/>
</dbReference>
<dbReference type="EMBL" id="JANIIK010000047">
    <property type="protein sequence ID" value="KAJ3601364.1"/>
    <property type="molecule type" value="Genomic_DNA"/>
</dbReference>
<dbReference type="InterPro" id="IPR036383">
    <property type="entry name" value="TSP1_rpt_sf"/>
</dbReference>
<evidence type="ECO:0000313" key="3">
    <source>
        <dbReference type="EMBL" id="KAJ3601364.1"/>
    </source>
</evidence>
<gene>
    <name evidence="3" type="ORF">NHX12_032334</name>
</gene>
<dbReference type="Pfam" id="PF00090">
    <property type="entry name" value="TSP_1"/>
    <property type="match status" value="3"/>
</dbReference>
<dbReference type="PROSITE" id="PS50092">
    <property type="entry name" value="TSP1"/>
    <property type="match status" value="3"/>
</dbReference>
<protein>
    <submittedName>
        <fullName evidence="3">Uncharacterized protein</fullName>
    </submittedName>
</protein>
<dbReference type="OrthoDB" id="446173at2759"/>
<comment type="caution">
    <text evidence="3">The sequence shown here is derived from an EMBL/GenBank/DDBJ whole genome shotgun (WGS) entry which is preliminary data.</text>
</comment>
<evidence type="ECO:0000256" key="1">
    <source>
        <dbReference type="ARBA" id="ARBA00022737"/>
    </source>
</evidence>
<evidence type="ECO:0000256" key="2">
    <source>
        <dbReference type="ARBA" id="ARBA00023157"/>
    </source>
</evidence>
<accession>A0A9Q0E7B2</accession>
<name>A0A9Q0E7B2_9TELE</name>
<keyword evidence="4" id="KW-1185">Reference proteome</keyword>
<reference evidence="3" key="1">
    <citation type="submission" date="2022-07" db="EMBL/GenBank/DDBJ databases">
        <title>Chromosome-level genome of Muraenolepis orangiensis.</title>
        <authorList>
            <person name="Kim J."/>
        </authorList>
    </citation>
    <scope>NUCLEOTIDE SEQUENCE</scope>
    <source>
        <strain evidence="3">KU_S4_2022</strain>
        <tissue evidence="3">Muscle</tissue>
    </source>
</reference>
<proteinExistence type="predicted"/>
<keyword evidence="2" id="KW-1015">Disulfide bond</keyword>
<dbReference type="InterPro" id="IPR000884">
    <property type="entry name" value="TSP1_rpt"/>
</dbReference>
<dbReference type="AlphaFoldDB" id="A0A9Q0E7B2"/>
<dbReference type="Proteomes" id="UP001148018">
    <property type="component" value="Unassembled WGS sequence"/>
</dbReference>
<dbReference type="PANTHER" id="PTHR22906">
    <property type="entry name" value="PROPERDIN"/>
    <property type="match status" value="1"/>
</dbReference>
<keyword evidence="1" id="KW-0677">Repeat</keyword>